<name>A0A7X5UCV9_9GAMM</name>
<proteinExistence type="predicted"/>
<dbReference type="EMBL" id="JAARLZ010000010">
    <property type="protein sequence ID" value="NII08052.1"/>
    <property type="molecule type" value="Genomic_DNA"/>
</dbReference>
<evidence type="ECO:0000259" key="1">
    <source>
        <dbReference type="Pfam" id="PF09500"/>
    </source>
</evidence>
<dbReference type="Pfam" id="PF09500">
    <property type="entry name" value="YiiD_C"/>
    <property type="match status" value="1"/>
</dbReference>
<comment type="caution">
    <text evidence="2">The sequence shown here is derived from an EMBL/GenBank/DDBJ whole genome shotgun (WGS) entry which is preliminary data.</text>
</comment>
<organism evidence="2 3">
    <name type="scientific">Luteibacter anthropi</name>
    <dbReference type="NCBI Taxonomy" id="564369"/>
    <lineage>
        <taxon>Bacteria</taxon>
        <taxon>Pseudomonadati</taxon>
        <taxon>Pseudomonadota</taxon>
        <taxon>Gammaproteobacteria</taxon>
        <taxon>Lysobacterales</taxon>
        <taxon>Rhodanobacteraceae</taxon>
        <taxon>Luteibacter</taxon>
    </lineage>
</organism>
<accession>A0A7X5UCV9</accession>
<dbReference type="Gene3D" id="3.10.129.10">
    <property type="entry name" value="Hotdog Thioesterase"/>
    <property type="match status" value="1"/>
</dbReference>
<gene>
    <name evidence="2" type="ORF">HBF25_16835</name>
</gene>
<dbReference type="CDD" id="cd03440">
    <property type="entry name" value="hot_dog"/>
    <property type="match status" value="1"/>
</dbReference>
<dbReference type="InterPro" id="IPR029069">
    <property type="entry name" value="HotDog_dom_sf"/>
</dbReference>
<dbReference type="RefSeq" id="WP_166950436.1">
    <property type="nucleotide sequence ID" value="NZ_JAARLZ010000010.1"/>
</dbReference>
<dbReference type="AlphaFoldDB" id="A0A7X5UCV9"/>
<evidence type="ECO:0000313" key="2">
    <source>
        <dbReference type="EMBL" id="NII08052.1"/>
    </source>
</evidence>
<feature type="domain" description="Thioesterase putative" evidence="1">
    <location>
        <begin position="9"/>
        <end position="151"/>
    </location>
</feature>
<dbReference type="NCBIfam" id="TIGR02447">
    <property type="entry name" value="yiiD_Cterm"/>
    <property type="match status" value="1"/>
</dbReference>
<dbReference type="SUPFAM" id="SSF54637">
    <property type="entry name" value="Thioesterase/thiol ester dehydrase-isomerase"/>
    <property type="match status" value="1"/>
</dbReference>
<protein>
    <submittedName>
        <fullName evidence="2">Thioesterase</fullName>
    </submittedName>
</protein>
<dbReference type="Proteomes" id="UP000490980">
    <property type="component" value="Unassembled WGS sequence"/>
</dbReference>
<keyword evidence="3" id="KW-1185">Reference proteome</keyword>
<dbReference type="InterPro" id="IPR012660">
    <property type="entry name" value="YiiD_C"/>
</dbReference>
<reference evidence="2 3" key="1">
    <citation type="submission" date="2020-03" db="EMBL/GenBank/DDBJ databases">
        <authorList>
            <person name="Lai Q."/>
        </authorList>
    </citation>
    <scope>NUCLEOTIDE SEQUENCE [LARGE SCALE GENOMIC DNA]</scope>
    <source>
        <strain evidence="2 3">CCUG 25036</strain>
    </source>
</reference>
<evidence type="ECO:0000313" key="3">
    <source>
        <dbReference type="Proteomes" id="UP000490980"/>
    </source>
</evidence>
<sequence>MIAIDDSLKALEAFILGSIPLARAMDIHLAGFDGECLRMTAPLGPNINDKGCAFGGSLASVMTLACWALVEASLRQRGHDCDLFVGDSTIRYLAPVWGDIEAEARLAPRGDWNVFFATLDARGRTRGDFTCVVPGDDGRPAATLEARFVAKRRA</sequence>